<protein>
    <submittedName>
        <fullName evidence="2">HdeD family acid-resistance protein</fullName>
    </submittedName>
</protein>
<accession>A0AA43Q548</accession>
<organism evidence="2 3">
    <name type="scientific">Candidatus Methylobacter titanis</name>
    <dbReference type="NCBI Taxonomy" id="3053457"/>
    <lineage>
        <taxon>Bacteria</taxon>
        <taxon>Pseudomonadati</taxon>
        <taxon>Pseudomonadota</taxon>
        <taxon>Gammaproteobacteria</taxon>
        <taxon>Methylococcales</taxon>
        <taxon>Methylococcaceae</taxon>
        <taxon>Methylobacter</taxon>
    </lineage>
</organism>
<keyword evidence="1" id="KW-0472">Membrane</keyword>
<proteinExistence type="predicted"/>
<dbReference type="PANTHER" id="PTHR34989">
    <property type="entry name" value="PROTEIN HDED"/>
    <property type="match status" value="1"/>
</dbReference>
<feature type="transmembrane region" description="Helical" evidence="1">
    <location>
        <begin position="107"/>
        <end position="124"/>
    </location>
</feature>
<dbReference type="PANTHER" id="PTHR34989:SF1">
    <property type="entry name" value="PROTEIN HDED"/>
    <property type="match status" value="1"/>
</dbReference>
<dbReference type="InterPro" id="IPR052712">
    <property type="entry name" value="Acid_resist_chaperone_HdeD"/>
</dbReference>
<keyword evidence="3" id="KW-1185">Reference proteome</keyword>
<evidence type="ECO:0000256" key="1">
    <source>
        <dbReference type="SAM" id="Phobius"/>
    </source>
</evidence>
<dbReference type="Pfam" id="PF03729">
    <property type="entry name" value="DUF308"/>
    <property type="match status" value="1"/>
</dbReference>
<dbReference type="EMBL" id="JAQSDF010000013">
    <property type="protein sequence ID" value="MDI1230742.1"/>
    <property type="molecule type" value="Genomic_DNA"/>
</dbReference>
<keyword evidence="1" id="KW-0812">Transmembrane</keyword>
<feature type="transmembrane region" description="Helical" evidence="1">
    <location>
        <begin position="82"/>
        <end position="101"/>
    </location>
</feature>
<feature type="transmembrane region" description="Helical" evidence="1">
    <location>
        <begin position="165"/>
        <end position="183"/>
    </location>
</feature>
<dbReference type="InterPro" id="IPR005325">
    <property type="entry name" value="DUF308_memb"/>
</dbReference>
<reference evidence="2" key="1">
    <citation type="submission" date="2023-01" db="EMBL/GenBank/DDBJ databases">
        <title>Biogeochemical cycle of methane in antarctic sediments.</title>
        <authorList>
            <person name="Roldan D.M."/>
            <person name="Menes R.J."/>
        </authorList>
    </citation>
    <scope>NUCLEOTIDE SEQUENCE [LARGE SCALE GENOMIC DNA]</scope>
    <source>
        <strain evidence="2">K-2018 MAG008</strain>
    </source>
</reference>
<dbReference type="AlphaFoldDB" id="A0AA43Q548"/>
<keyword evidence="1" id="KW-1133">Transmembrane helix</keyword>
<evidence type="ECO:0000313" key="2">
    <source>
        <dbReference type="EMBL" id="MDI1230742.1"/>
    </source>
</evidence>
<feature type="transmembrane region" description="Helical" evidence="1">
    <location>
        <begin position="24"/>
        <end position="46"/>
    </location>
</feature>
<gene>
    <name evidence="2" type="ORF">PSU93_06300</name>
</gene>
<name>A0AA43Q548_9GAMM</name>
<feature type="transmembrane region" description="Helical" evidence="1">
    <location>
        <begin position="52"/>
        <end position="70"/>
    </location>
</feature>
<dbReference type="Proteomes" id="UP001160519">
    <property type="component" value="Unassembled WGS sequence"/>
</dbReference>
<evidence type="ECO:0000313" key="3">
    <source>
        <dbReference type="Proteomes" id="UP001160519"/>
    </source>
</evidence>
<sequence>MRKIDDITIELQHMQQQMLAYLQLHWRLFLAEGVFFIILGLCAIVVPQFFTVAIVVFLGWILLFGGIVHVSRAFVFQHMPGFGWWLFMGILQAIVGFLFIAKPVTGALTLTMLITLFFALEGMAKISVALMMRPLANWGFILFSGITALVFALIIWISWSESAQWLLGLFLGVNMVFLGWSLVKISLHHKAQ</sequence>
<feature type="transmembrane region" description="Helical" evidence="1">
    <location>
        <begin position="136"/>
        <end position="159"/>
    </location>
</feature>
<comment type="caution">
    <text evidence="2">The sequence shown here is derived from an EMBL/GenBank/DDBJ whole genome shotgun (WGS) entry which is preliminary data.</text>
</comment>
<dbReference type="GO" id="GO:0005886">
    <property type="term" value="C:plasma membrane"/>
    <property type="evidence" value="ECO:0007669"/>
    <property type="project" value="TreeGrafter"/>
</dbReference>